<protein>
    <submittedName>
        <fullName evidence="1">Uncharacterized protein</fullName>
    </submittedName>
</protein>
<feature type="non-terminal residue" evidence="1">
    <location>
        <position position="1"/>
    </location>
</feature>
<gene>
    <name evidence="1" type="ORF">LCGC14_3065700</name>
</gene>
<evidence type="ECO:0000313" key="1">
    <source>
        <dbReference type="EMBL" id="KKK56320.1"/>
    </source>
</evidence>
<name>A0A0F8X5V3_9ZZZZ</name>
<dbReference type="EMBL" id="LAZR01065055">
    <property type="protein sequence ID" value="KKK56320.1"/>
    <property type="molecule type" value="Genomic_DNA"/>
</dbReference>
<comment type="caution">
    <text evidence="1">The sequence shown here is derived from an EMBL/GenBank/DDBJ whole genome shotgun (WGS) entry which is preliminary data.</text>
</comment>
<proteinExistence type="predicted"/>
<accession>A0A0F8X5V3</accession>
<reference evidence="1" key="1">
    <citation type="journal article" date="2015" name="Nature">
        <title>Complex archaea that bridge the gap between prokaryotes and eukaryotes.</title>
        <authorList>
            <person name="Spang A."/>
            <person name="Saw J.H."/>
            <person name="Jorgensen S.L."/>
            <person name="Zaremba-Niedzwiedzka K."/>
            <person name="Martijn J."/>
            <person name="Lind A.E."/>
            <person name="van Eijk R."/>
            <person name="Schleper C."/>
            <person name="Guy L."/>
            <person name="Ettema T.J."/>
        </authorList>
    </citation>
    <scope>NUCLEOTIDE SEQUENCE</scope>
</reference>
<dbReference type="AlphaFoldDB" id="A0A0F8X5V3"/>
<organism evidence="1">
    <name type="scientific">marine sediment metagenome</name>
    <dbReference type="NCBI Taxonomy" id="412755"/>
    <lineage>
        <taxon>unclassified sequences</taxon>
        <taxon>metagenomes</taxon>
        <taxon>ecological metagenomes</taxon>
    </lineage>
</organism>
<sequence>IEATEPVVLGNVLMELLTEILDLIISHTHPTGTGPSGPPLPPELLQFNRVKRKLESALSPQNFTL</sequence>